<keyword evidence="3" id="KW-0813">Transport</keyword>
<proteinExistence type="inferred from homology"/>
<sequence>MPHARVKINPNFFQIKGNRRSKNLFHTIARRIALTTSLAILNNCGALYISPTVPLNDPDVQIVEVTQGVVKIANGSAYSPRALPRPRSADITAIDLQSAQPVVPRVASRQQTISAPPVLRLPPQTKTKRYRIGVGDVVSLTGRSNPIAISGAEDQQRLNIYTVQDSGAIALPDVGSIKVAGLTIEDAHSAVFKRRAANQITDAFALDISGFNSQQIIVGGAVKTHTRIPVTFAPSTLSDAIAAAGGIVTEDERSTSIKIYRLGELYQLPFADYLETSDLQRLPLMSGDAIYVHVGYDLATAQAYFSEQIARTELSIALKTQRTEQITAQLSALDLQQRTEQTAIQMRIATDSLQREYVYLTGEASKQTRFPLPFEHHASLADALFDSGGLPTITANISQIYILRKRSSGSPIAAYRFDFSNAANLVLATEFQLRPNDVIFAAEQPITKWHRVIQQITPSLITTGVGATN</sequence>
<evidence type="ECO:0000259" key="15">
    <source>
        <dbReference type="Pfam" id="PF02563"/>
    </source>
</evidence>
<dbReference type="InterPro" id="IPR003715">
    <property type="entry name" value="Poly_export_N"/>
</dbReference>
<evidence type="ECO:0000256" key="8">
    <source>
        <dbReference type="ARBA" id="ARBA00023047"/>
    </source>
</evidence>
<keyword evidence="4" id="KW-1134">Transmembrane beta strand</keyword>
<dbReference type="Pfam" id="PF02563">
    <property type="entry name" value="Poly_export"/>
    <property type="match status" value="1"/>
</dbReference>
<dbReference type="EMBL" id="CVQV01000014">
    <property type="protein sequence ID" value="CRK76260.1"/>
    <property type="molecule type" value="Genomic_DNA"/>
</dbReference>
<evidence type="ECO:0000256" key="11">
    <source>
        <dbReference type="ARBA" id="ARBA00023136"/>
    </source>
</evidence>
<feature type="domain" description="SLBB" evidence="16">
    <location>
        <begin position="214"/>
        <end position="292"/>
    </location>
</feature>
<evidence type="ECO:0000256" key="14">
    <source>
        <dbReference type="ARBA" id="ARBA00023288"/>
    </source>
</evidence>
<dbReference type="Gene3D" id="3.30.1950.10">
    <property type="entry name" value="wza like domain"/>
    <property type="match status" value="1"/>
</dbReference>
<evidence type="ECO:0000256" key="13">
    <source>
        <dbReference type="ARBA" id="ARBA00023237"/>
    </source>
</evidence>
<evidence type="ECO:0000256" key="5">
    <source>
        <dbReference type="ARBA" id="ARBA00022597"/>
    </source>
</evidence>
<dbReference type="GO" id="GO:0015288">
    <property type="term" value="F:porin activity"/>
    <property type="evidence" value="ECO:0007669"/>
    <property type="project" value="UniProtKB-KW"/>
</dbReference>
<dbReference type="AlphaFoldDB" id="A0A0U1NNF4"/>
<gene>
    <name evidence="17" type="ORF">NIG5292_02317</name>
</gene>
<dbReference type="InterPro" id="IPR054765">
    <property type="entry name" value="SLBB_dom"/>
</dbReference>
<evidence type="ECO:0000313" key="17">
    <source>
        <dbReference type="EMBL" id="CRK76260.1"/>
    </source>
</evidence>
<comment type="similarity">
    <text evidence="2">Belongs to the BexD/CtrA/VexA family.</text>
</comment>
<keyword evidence="11" id="KW-0472">Membrane</keyword>
<reference evidence="17 18" key="1">
    <citation type="submission" date="2015-04" db="EMBL/GenBank/DDBJ databases">
        <authorList>
            <person name="Syromyatnikov M.Y."/>
            <person name="Popov V.N."/>
        </authorList>
    </citation>
    <scope>NUCLEOTIDE SEQUENCE [LARGE SCALE GENOMIC DNA]</scope>
    <source>
        <strain evidence="17 18">CECT 5292</strain>
    </source>
</reference>
<evidence type="ECO:0000256" key="6">
    <source>
        <dbReference type="ARBA" id="ARBA00022692"/>
    </source>
</evidence>
<evidence type="ECO:0000313" key="18">
    <source>
        <dbReference type="Proteomes" id="UP000048949"/>
    </source>
</evidence>
<evidence type="ECO:0000256" key="10">
    <source>
        <dbReference type="ARBA" id="ARBA00023114"/>
    </source>
</evidence>
<feature type="domain" description="Polysaccharide export protein N-terminal" evidence="15">
    <location>
        <begin position="126"/>
        <end position="194"/>
    </location>
</feature>
<keyword evidence="5" id="KW-0762">Sugar transport</keyword>
<dbReference type="GO" id="GO:0046930">
    <property type="term" value="C:pore complex"/>
    <property type="evidence" value="ECO:0007669"/>
    <property type="project" value="UniProtKB-KW"/>
</dbReference>
<protein>
    <submittedName>
        <fullName evidence="17">Polysaccharide export protein Wza</fullName>
    </submittedName>
</protein>
<accession>A0A0U1NNF4</accession>
<evidence type="ECO:0000256" key="2">
    <source>
        <dbReference type="ARBA" id="ARBA00009450"/>
    </source>
</evidence>
<evidence type="ECO:0000256" key="9">
    <source>
        <dbReference type="ARBA" id="ARBA00023065"/>
    </source>
</evidence>
<dbReference type="Pfam" id="PF22461">
    <property type="entry name" value="SLBB_2"/>
    <property type="match status" value="1"/>
</dbReference>
<keyword evidence="7" id="KW-0732">Signal</keyword>
<dbReference type="Proteomes" id="UP000048949">
    <property type="component" value="Unassembled WGS sequence"/>
</dbReference>
<dbReference type="STRING" id="282199.GCA_001049735_02316"/>
<evidence type="ECO:0000256" key="12">
    <source>
        <dbReference type="ARBA" id="ARBA00023139"/>
    </source>
</evidence>
<evidence type="ECO:0000259" key="16">
    <source>
        <dbReference type="Pfam" id="PF22461"/>
    </source>
</evidence>
<keyword evidence="14" id="KW-0449">Lipoprotein</keyword>
<dbReference type="Gene3D" id="3.10.560.10">
    <property type="entry name" value="Outer membrane lipoprotein wza domain like"/>
    <property type="match status" value="2"/>
</dbReference>
<evidence type="ECO:0000256" key="7">
    <source>
        <dbReference type="ARBA" id="ARBA00022729"/>
    </source>
</evidence>
<dbReference type="RefSeq" id="WP_082136697.1">
    <property type="nucleotide sequence ID" value="NZ_CVPC01000014.1"/>
</dbReference>
<dbReference type="PANTHER" id="PTHR33619">
    <property type="entry name" value="POLYSACCHARIDE EXPORT PROTEIN GFCE-RELATED"/>
    <property type="match status" value="1"/>
</dbReference>
<name>A0A0U1NNF4_9RHOB</name>
<keyword evidence="6" id="KW-0812">Transmembrane</keyword>
<evidence type="ECO:0000256" key="3">
    <source>
        <dbReference type="ARBA" id="ARBA00022448"/>
    </source>
</evidence>
<dbReference type="GO" id="GO:0015159">
    <property type="term" value="F:polysaccharide transmembrane transporter activity"/>
    <property type="evidence" value="ECO:0007669"/>
    <property type="project" value="InterPro"/>
</dbReference>
<dbReference type="InterPro" id="IPR049712">
    <property type="entry name" value="Poly_export"/>
</dbReference>
<keyword evidence="10" id="KW-0626">Porin</keyword>
<keyword evidence="12" id="KW-0564">Palmitate</keyword>
<keyword evidence="18" id="KW-1185">Reference proteome</keyword>
<evidence type="ECO:0000256" key="4">
    <source>
        <dbReference type="ARBA" id="ARBA00022452"/>
    </source>
</evidence>
<dbReference type="GO" id="GO:0009279">
    <property type="term" value="C:cell outer membrane"/>
    <property type="evidence" value="ECO:0007669"/>
    <property type="project" value="UniProtKB-SubCell"/>
</dbReference>
<organism evidence="17 18">
    <name type="scientific">Nereida ignava</name>
    <dbReference type="NCBI Taxonomy" id="282199"/>
    <lineage>
        <taxon>Bacteria</taxon>
        <taxon>Pseudomonadati</taxon>
        <taxon>Pseudomonadota</taxon>
        <taxon>Alphaproteobacteria</taxon>
        <taxon>Rhodobacterales</taxon>
        <taxon>Roseobacteraceae</taxon>
        <taxon>Nereida</taxon>
    </lineage>
</organism>
<comment type="subcellular location">
    <subcellularLocation>
        <location evidence="1">Cell outer membrane</location>
        <topology evidence="1">Multi-pass membrane protein</topology>
    </subcellularLocation>
</comment>
<keyword evidence="9" id="KW-0406">Ion transport</keyword>
<evidence type="ECO:0000256" key="1">
    <source>
        <dbReference type="ARBA" id="ARBA00004571"/>
    </source>
</evidence>
<keyword evidence="13" id="KW-0998">Cell outer membrane</keyword>
<keyword evidence="8" id="KW-0625">Polysaccharide transport</keyword>
<dbReference type="GO" id="GO:0006811">
    <property type="term" value="P:monoatomic ion transport"/>
    <property type="evidence" value="ECO:0007669"/>
    <property type="project" value="UniProtKB-KW"/>
</dbReference>
<dbReference type="PANTHER" id="PTHR33619:SF3">
    <property type="entry name" value="POLYSACCHARIDE EXPORT PROTEIN GFCE-RELATED"/>
    <property type="match status" value="1"/>
</dbReference>